<keyword evidence="3" id="KW-0813">Transport</keyword>
<dbReference type="Pfam" id="PF00258">
    <property type="entry name" value="Flavodoxin_1"/>
    <property type="match status" value="1"/>
</dbReference>
<dbReference type="KEGG" id="aaf:AURANDRAFT_29895"/>
<evidence type="ECO:0000313" key="9">
    <source>
        <dbReference type="Proteomes" id="UP000002729"/>
    </source>
</evidence>
<dbReference type="PIRSF" id="PIRSF038996">
    <property type="entry name" value="FldA"/>
    <property type="match status" value="1"/>
</dbReference>
<dbReference type="AlphaFoldDB" id="F0YFP9"/>
<dbReference type="PANTHER" id="PTHR42809:SF1">
    <property type="entry name" value="FLAVODOXIN 1"/>
    <property type="match status" value="1"/>
</dbReference>
<evidence type="ECO:0000256" key="4">
    <source>
        <dbReference type="ARBA" id="ARBA00022630"/>
    </source>
</evidence>
<feature type="non-terminal residue" evidence="8">
    <location>
        <position position="173"/>
    </location>
</feature>
<evidence type="ECO:0000256" key="1">
    <source>
        <dbReference type="ARBA" id="ARBA00001917"/>
    </source>
</evidence>
<gene>
    <name evidence="8" type="ORF">AURANDRAFT_29895</name>
</gene>
<feature type="domain" description="Flavodoxin-like" evidence="7">
    <location>
        <begin position="4"/>
        <end position="173"/>
    </location>
</feature>
<evidence type="ECO:0000256" key="5">
    <source>
        <dbReference type="ARBA" id="ARBA00022643"/>
    </source>
</evidence>
<evidence type="ECO:0000256" key="6">
    <source>
        <dbReference type="ARBA" id="ARBA00022982"/>
    </source>
</evidence>
<protein>
    <recommendedName>
        <fullName evidence="7">Flavodoxin-like domain-containing protein</fullName>
    </recommendedName>
</protein>
<dbReference type="PROSITE" id="PS50902">
    <property type="entry name" value="FLAVODOXIN_LIKE"/>
    <property type="match status" value="1"/>
</dbReference>
<dbReference type="GO" id="GO:0010181">
    <property type="term" value="F:FMN binding"/>
    <property type="evidence" value="ECO:0007669"/>
    <property type="project" value="InterPro"/>
</dbReference>
<proteinExistence type="inferred from homology"/>
<dbReference type="InterPro" id="IPR029039">
    <property type="entry name" value="Flavoprotein-like_sf"/>
</dbReference>
<dbReference type="eggNOG" id="ENOG502S6IV">
    <property type="taxonomic scope" value="Eukaryota"/>
</dbReference>
<comment type="similarity">
    <text evidence="2">Belongs to the flavodoxin family.</text>
</comment>
<keyword evidence="4" id="KW-0285">Flavoprotein</keyword>
<evidence type="ECO:0000256" key="2">
    <source>
        <dbReference type="ARBA" id="ARBA00005267"/>
    </source>
</evidence>
<dbReference type="GeneID" id="20220796"/>
<evidence type="ECO:0000256" key="3">
    <source>
        <dbReference type="ARBA" id="ARBA00022448"/>
    </source>
</evidence>
<dbReference type="EMBL" id="GL833137">
    <property type="protein sequence ID" value="EGB06069.1"/>
    <property type="molecule type" value="Genomic_DNA"/>
</dbReference>
<dbReference type="InterPro" id="IPR010086">
    <property type="entry name" value="Flavodoxin_lc"/>
</dbReference>
<dbReference type="InterPro" id="IPR050619">
    <property type="entry name" value="Flavodoxin"/>
</dbReference>
<keyword evidence="6" id="KW-0249">Electron transport</keyword>
<dbReference type="OrthoDB" id="528439at2759"/>
<sequence length="173" mass="18328">MSKVGVYYGTQGQATEAAADLLVAIVNEKLGGAAGETSFLVDECDSVEDLLGHDCLLVGCPTWNTGADTERSGTDWDEWYYEDDGLPGIDLAGKNVAVFGCGDSVGYGGNFCDAIDELYEVMGSRGAGVGFGHTPAAGYQHEGSKALRGDTFIGLPLDQVNEGDMTEQRLRDW</sequence>
<accession>F0YFP9</accession>
<dbReference type="Gene3D" id="3.40.50.360">
    <property type="match status" value="1"/>
</dbReference>
<keyword evidence="9" id="KW-1185">Reference proteome</keyword>
<dbReference type="RefSeq" id="XP_009039323.1">
    <property type="nucleotide sequence ID" value="XM_009041075.1"/>
</dbReference>
<name>F0YFP9_AURAN</name>
<dbReference type="InterPro" id="IPR008254">
    <property type="entry name" value="Flavodoxin/NO_synth"/>
</dbReference>
<dbReference type="InParanoid" id="F0YFP9"/>
<dbReference type="PANTHER" id="PTHR42809">
    <property type="entry name" value="FLAVODOXIN 2"/>
    <property type="match status" value="1"/>
</dbReference>
<keyword evidence="5" id="KW-0288">FMN</keyword>
<dbReference type="SUPFAM" id="SSF52218">
    <property type="entry name" value="Flavoproteins"/>
    <property type="match status" value="1"/>
</dbReference>
<evidence type="ECO:0000259" key="7">
    <source>
        <dbReference type="PROSITE" id="PS50902"/>
    </source>
</evidence>
<organism evidence="9">
    <name type="scientific">Aureococcus anophagefferens</name>
    <name type="common">Harmful bloom alga</name>
    <dbReference type="NCBI Taxonomy" id="44056"/>
    <lineage>
        <taxon>Eukaryota</taxon>
        <taxon>Sar</taxon>
        <taxon>Stramenopiles</taxon>
        <taxon>Ochrophyta</taxon>
        <taxon>Pelagophyceae</taxon>
        <taxon>Pelagomonadales</taxon>
        <taxon>Pelagomonadaceae</taxon>
        <taxon>Aureococcus</taxon>
    </lineage>
</organism>
<reference evidence="8 9" key="1">
    <citation type="journal article" date="2011" name="Proc. Natl. Acad. Sci. U.S.A.">
        <title>Niche of harmful alga Aureococcus anophagefferens revealed through ecogenomics.</title>
        <authorList>
            <person name="Gobler C.J."/>
            <person name="Berry D.L."/>
            <person name="Dyhrman S.T."/>
            <person name="Wilhelm S.W."/>
            <person name="Salamov A."/>
            <person name="Lobanov A.V."/>
            <person name="Zhang Y."/>
            <person name="Collier J.L."/>
            <person name="Wurch L.L."/>
            <person name="Kustka A.B."/>
            <person name="Dill B.D."/>
            <person name="Shah M."/>
            <person name="VerBerkmoes N.C."/>
            <person name="Kuo A."/>
            <person name="Terry A."/>
            <person name="Pangilinan J."/>
            <person name="Lindquist E.A."/>
            <person name="Lucas S."/>
            <person name="Paulsen I.T."/>
            <person name="Hattenrath-Lehmann T.K."/>
            <person name="Talmage S.C."/>
            <person name="Walker E.A."/>
            <person name="Koch F."/>
            <person name="Burson A.M."/>
            <person name="Marcoval M.A."/>
            <person name="Tang Y.Z."/>
            <person name="Lecleir G.R."/>
            <person name="Coyne K.J."/>
            <person name="Berg G.M."/>
            <person name="Bertrand E.M."/>
            <person name="Saito M.A."/>
            <person name="Gladyshev V.N."/>
            <person name="Grigoriev I.V."/>
        </authorList>
    </citation>
    <scope>NUCLEOTIDE SEQUENCE [LARGE SCALE GENOMIC DNA]</scope>
    <source>
        <strain evidence="9">CCMP 1984</strain>
    </source>
</reference>
<evidence type="ECO:0000313" key="8">
    <source>
        <dbReference type="EMBL" id="EGB06069.1"/>
    </source>
</evidence>
<dbReference type="Proteomes" id="UP000002729">
    <property type="component" value="Unassembled WGS sequence"/>
</dbReference>
<comment type="cofactor">
    <cofactor evidence="1">
        <name>FMN</name>
        <dbReference type="ChEBI" id="CHEBI:58210"/>
    </cofactor>
</comment>